<dbReference type="Proteomes" id="UP000314616">
    <property type="component" value="Chromosome"/>
</dbReference>
<feature type="region of interest" description="Disordered" evidence="2">
    <location>
        <begin position="1"/>
        <end position="90"/>
    </location>
</feature>
<evidence type="ECO:0000256" key="3">
    <source>
        <dbReference type="SAM" id="Phobius"/>
    </source>
</evidence>
<organism evidence="5 6">
    <name type="scientific">Georgenia yuyongxinii</name>
    <dbReference type="NCBI Taxonomy" id="2589797"/>
    <lineage>
        <taxon>Bacteria</taxon>
        <taxon>Bacillati</taxon>
        <taxon>Actinomycetota</taxon>
        <taxon>Actinomycetes</taxon>
        <taxon>Micrococcales</taxon>
        <taxon>Bogoriellaceae</taxon>
        <taxon>Georgenia</taxon>
    </lineage>
</organism>
<evidence type="ECO:0000256" key="1">
    <source>
        <dbReference type="SAM" id="Coils"/>
    </source>
</evidence>
<evidence type="ECO:0000313" key="5">
    <source>
        <dbReference type="EMBL" id="QDC25998.1"/>
    </source>
</evidence>
<keyword evidence="3" id="KW-0812">Transmembrane</keyword>
<keyword evidence="3" id="KW-1133">Transmembrane helix</keyword>
<name>A0A5B8C6H1_9MICO</name>
<evidence type="ECO:0000256" key="2">
    <source>
        <dbReference type="SAM" id="MobiDB-lite"/>
    </source>
</evidence>
<feature type="coiled-coil region" evidence="1">
    <location>
        <begin position="279"/>
        <end position="306"/>
    </location>
</feature>
<dbReference type="InterPro" id="IPR025645">
    <property type="entry name" value="DUF4349"/>
</dbReference>
<feature type="region of interest" description="Disordered" evidence="2">
    <location>
        <begin position="118"/>
        <end position="161"/>
    </location>
</feature>
<reference evidence="5 6" key="1">
    <citation type="submission" date="2019-05" db="EMBL/GenBank/DDBJ databases">
        <title>Georgenia *** sp. nov., and Georgenia *** sp. nov., isolated from the intestinal contents of plateau pika (Ochotona curzoniae) in the Qinghai-Tibet plateau of China.</title>
        <authorList>
            <person name="Tian Z."/>
        </authorList>
    </citation>
    <scope>NUCLEOTIDE SEQUENCE [LARGE SCALE GENOMIC DNA]</scope>
    <source>
        <strain evidence="5 6">Z443</strain>
    </source>
</reference>
<protein>
    <submittedName>
        <fullName evidence="5">DUF4349 domain-containing protein</fullName>
    </submittedName>
</protein>
<gene>
    <name evidence="5" type="ORF">FE374_16450</name>
</gene>
<evidence type="ECO:0000259" key="4">
    <source>
        <dbReference type="Pfam" id="PF14257"/>
    </source>
</evidence>
<keyword evidence="1" id="KW-0175">Coiled coil</keyword>
<dbReference type="AlphaFoldDB" id="A0A5B8C6H1"/>
<dbReference type="OrthoDB" id="186919at2"/>
<proteinExistence type="predicted"/>
<dbReference type="KEGG" id="gyu:FE374_16450"/>
<evidence type="ECO:0000313" key="6">
    <source>
        <dbReference type="Proteomes" id="UP000314616"/>
    </source>
</evidence>
<feature type="compositionally biased region" description="Low complexity" evidence="2">
    <location>
        <begin position="123"/>
        <end position="137"/>
    </location>
</feature>
<feature type="compositionally biased region" description="Low complexity" evidence="2">
    <location>
        <begin position="1"/>
        <end position="29"/>
    </location>
</feature>
<feature type="transmembrane region" description="Helical" evidence="3">
    <location>
        <begin position="343"/>
        <end position="369"/>
    </location>
</feature>
<dbReference type="EMBL" id="CP040915">
    <property type="protein sequence ID" value="QDC25998.1"/>
    <property type="molecule type" value="Genomic_DNA"/>
</dbReference>
<keyword evidence="3" id="KW-0472">Membrane</keyword>
<feature type="compositionally biased region" description="Low complexity" evidence="2">
    <location>
        <begin position="148"/>
        <end position="157"/>
    </location>
</feature>
<feature type="domain" description="DUF4349" evidence="4">
    <location>
        <begin position="162"/>
        <end position="367"/>
    </location>
</feature>
<sequence length="393" mass="40058">MSSMAPPAMPSTRSSASSTSNAGSRTATSLTSRTVHAAFQPAPLLPSTKGRLSPSECMSAAALSQASEVGGTGPTRHDFATNHPQSHQGPYGAVMRPMRWVAVLVLVLLALGGCTGNGADQQSAGSAAEPAPAGGFDAAEDGGEAARDQSGSDAAADSDADRDVITTGSMLLVVDDARAAVDDVVRLVEGSGGRVDERSEQAGTDDVEPSASLVVRIPAAELTATIEDLEALGESRDLQIASQDVTRTTRDLDARITALEASTERLIGIMGQAETSEALVAAESALSQRQADLESLKSERAQLADQVAMSTLRINLVTESSPTLAPGGFVGGLTTGWEALVSFASAALVVLGTLLPWLAVLAVLAAVAVPLWRRRRGAGDPAGPAEPQEAAAG</sequence>
<dbReference type="Pfam" id="PF14257">
    <property type="entry name" value="DUF4349"/>
    <property type="match status" value="1"/>
</dbReference>
<accession>A0A5B8C6H1</accession>